<proteinExistence type="predicted"/>
<reference evidence="1 2" key="1">
    <citation type="submission" date="2021-07" db="EMBL/GenBank/DDBJ databases">
        <title>Paraburkholderia edwinii protects Aspergillus sp. from phenazines by acting as a toxin sponge.</title>
        <authorList>
            <person name="Dahlstrom K.M."/>
            <person name="Newman D.K."/>
        </authorList>
    </citation>
    <scope>NUCLEOTIDE SEQUENCE [LARGE SCALE GENOMIC DNA]</scope>
    <source>
        <strain evidence="1 2">Pe01</strain>
    </source>
</reference>
<organism evidence="1 2">
    <name type="scientific">Paraburkholderia edwinii</name>
    <dbReference type="NCBI Taxonomy" id="2861782"/>
    <lineage>
        <taxon>Bacteria</taxon>
        <taxon>Pseudomonadati</taxon>
        <taxon>Pseudomonadota</taxon>
        <taxon>Betaproteobacteria</taxon>
        <taxon>Burkholderiales</taxon>
        <taxon>Burkholderiaceae</taxon>
        <taxon>Paraburkholderia</taxon>
    </lineage>
</organism>
<sequence length="85" mass="9014">MHIETLGRYQLVLSAMQSIQNGGWTAYAAVRTMSTQAAEDAELLPYQRVESDTMYASEAAAIESARSAALQAIASGAKIETSGAM</sequence>
<gene>
    <name evidence="1" type="ORF">KZJ38_20010</name>
</gene>
<evidence type="ECO:0000313" key="2">
    <source>
        <dbReference type="Proteomes" id="UP000826462"/>
    </source>
</evidence>
<evidence type="ECO:0000313" key="1">
    <source>
        <dbReference type="EMBL" id="QYD68498.1"/>
    </source>
</evidence>
<accession>A0ABX8UNE6</accession>
<dbReference type="RefSeq" id="WP_219797886.1">
    <property type="nucleotide sequence ID" value="NZ_CP080095.1"/>
</dbReference>
<name>A0ABX8UNE6_9BURK</name>
<keyword evidence="2" id="KW-1185">Reference proteome</keyword>
<protein>
    <submittedName>
        <fullName evidence="1">Uncharacterized protein</fullName>
    </submittedName>
</protein>
<dbReference type="EMBL" id="CP080095">
    <property type="protein sequence ID" value="QYD68498.1"/>
    <property type="molecule type" value="Genomic_DNA"/>
</dbReference>
<dbReference type="Proteomes" id="UP000826462">
    <property type="component" value="Chromosome 1"/>
</dbReference>